<dbReference type="HOGENOM" id="CLU_943694_0_0_1"/>
<name>A0A0C3AZ69_PILCF</name>
<reference evidence="3" key="2">
    <citation type="submission" date="2015-01" db="EMBL/GenBank/DDBJ databases">
        <title>Evolutionary Origins and Diversification of the Mycorrhizal Mutualists.</title>
        <authorList>
            <consortium name="DOE Joint Genome Institute"/>
            <consortium name="Mycorrhizal Genomics Consortium"/>
            <person name="Kohler A."/>
            <person name="Kuo A."/>
            <person name="Nagy L.G."/>
            <person name="Floudas D."/>
            <person name="Copeland A."/>
            <person name="Barry K.W."/>
            <person name="Cichocki N."/>
            <person name="Veneault-Fourrey C."/>
            <person name="LaButti K."/>
            <person name="Lindquist E.A."/>
            <person name="Lipzen A."/>
            <person name="Lundell T."/>
            <person name="Morin E."/>
            <person name="Murat C."/>
            <person name="Riley R."/>
            <person name="Ohm R."/>
            <person name="Sun H."/>
            <person name="Tunlid A."/>
            <person name="Henrissat B."/>
            <person name="Grigoriev I.V."/>
            <person name="Hibbett D.S."/>
            <person name="Martin F."/>
        </authorList>
    </citation>
    <scope>NUCLEOTIDE SEQUENCE [LARGE SCALE GENOMIC DNA]</scope>
    <source>
        <strain evidence="3">F 1598</strain>
    </source>
</reference>
<dbReference type="EMBL" id="KN833010">
    <property type="protein sequence ID" value="KIM79303.1"/>
    <property type="molecule type" value="Genomic_DNA"/>
</dbReference>
<evidence type="ECO:0000313" key="2">
    <source>
        <dbReference type="EMBL" id="KIM79303.1"/>
    </source>
</evidence>
<evidence type="ECO:0000256" key="1">
    <source>
        <dbReference type="SAM" id="MobiDB-lite"/>
    </source>
</evidence>
<keyword evidence="3" id="KW-1185">Reference proteome</keyword>
<accession>A0A0C3AZ69</accession>
<gene>
    <name evidence="2" type="ORF">PILCRDRAFT_562896</name>
</gene>
<feature type="compositionally biased region" description="Low complexity" evidence="1">
    <location>
        <begin position="235"/>
        <end position="266"/>
    </location>
</feature>
<reference evidence="2 3" key="1">
    <citation type="submission" date="2014-04" db="EMBL/GenBank/DDBJ databases">
        <authorList>
            <consortium name="DOE Joint Genome Institute"/>
            <person name="Kuo A."/>
            <person name="Tarkka M."/>
            <person name="Buscot F."/>
            <person name="Kohler A."/>
            <person name="Nagy L.G."/>
            <person name="Floudas D."/>
            <person name="Copeland A."/>
            <person name="Barry K.W."/>
            <person name="Cichocki N."/>
            <person name="Veneault-Fourrey C."/>
            <person name="LaButti K."/>
            <person name="Lindquist E.A."/>
            <person name="Lipzen A."/>
            <person name="Lundell T."/>
            <person name="Morin E."/>
            <person name="Murat C."/>
            <person name="Sun H."/>
            <person name="Tunlid A."/>
            <person name="Henrissat B."/>
            <person name="Grigoriev I.V."/>
            <person name="Hibbett D.S."/>
            <person name="Martin F."/>
            <person name="Nordberg H.P."/>
            <person name="Cantor M.N."/>
            <person name="Hua S.X."/>
        </authorList>
    </citation>
    <scope>NUCLEOTIDE SEQUENCE [LARGE SCALE GENOMIC DNA]</scope>
    <source>
        <strain evidence="2 3">F 1598</strain>
    </source>
</reference>
<sequence length="295" mass="32449">MISRMIGEGVLGGHQDFPIASETKALDDKLEEALVSLTLDFEGKLVQSLSVQGIFHTFESAWKDFSFSAEWLGACSTSGDFDWYLYRSRPIDVLPCVSAQSFLDSDTVYDTVISWLETNTIRDIAGDVLRDLQSQRSMNREFPSGAFVDHLYALTVRLTERRMGGETTNFYLLKTEITSAHQQVESTANSLAVDLRRTFALRARRSPKRRSSFDESDTSRFSTPSKKRKISLSNTSTPSDDASQSSSPPYALRLSPSPTASVSTAPGDAGVSVAMLRALTKDIKAKYGSSPLAKG</sequence>
<organism evidence="2 3">
    <name type="scientific">Piloderma croceum (strain F 1598)</name>
    <dbReference type="NCBI Taxonomy" id="765440"/>
    <lineage>
        <taxon>Eukaryota</taxon>
        <taxon>Fungi</taxon>
        <taxon>Dikarya</taxon>
        <taxon>Basidiomycota</taxon>
        <taxon>Agaricomycotina</taxon>
        <taxon>Agaricomycetes</taxon>
        <taxon>Agaricomycetidae</taxon>
        <taxon>Atheliales</taxon>
        <taxon>Atheliaceae</taxon>
        <taxon>Piloderma</taxon>
    </lineage>
</organism>
<feature type="region of interest" description="Disordered" evidence="1">
    <location>
        <begin position="204"/>
        <end position="267"/>
    </location>
</feature>
<dbReference type="AlphaFoldDB" id="A0A0C3AZ69"/>
<dbReference type="InParanoid" id="A0A0C3AZ69"/>
<proteinExistence type="predicted"/>
<evidence type="ECO:0000313" key="3">
    <source>
        <dbReference type="Proteomes" id="UP000054166"/>
    </source>
</evidence>
<dbReference type="Proteomes" id="UP000054166">
    <property type="component" value="Unassembled WGS sequence"/>
</dbReference>
<protein>
    <submittedName>
        <fullName evidence="2">Uncharacterized protein</fullName>
    </submittedName>
</protein>
<dbReference type="OrthoDB" id="264795at2759"/>